<dbReference type="OrthoDB" id="4977at2759"/>
<comment type="caution">
    <text evidence="4">The sequence shown here is derived from an EMBL/GenBank/DDBJ whole genome shotgun (WGS) entry which is preliminary data.</text>
</comment>
<accession>A0A8J6ARF0</accession>
<dbReference type="Pfam" id="PF04912">
    <property type="entry name" value="Dynamitin"/>
    <property type="match status" value="1"/>
</dbReference>
<dbReference type="GO" id="GO:0007017">
    <property type="term" value="P:microtubule-based process"/>
    <property type="evidence" value="ECO:0007669"/>
    <property type="project" value="InterPro"/>
</dbReference>
<evidence type="ECO:0000256" key="3">
    <source>
        <dbReference type="SAM" id="Coils"/>
    </source>
</evidence>
<feature type="coiled-coil region" evidence="3">
    <location>
        <begin position="57"/>
        <end position="84"/>
    </location>
</feature>
<keyword evidence="2" id="KW-0963">Cytoplasm</keyword>
<dbReference type="GO" id="GO:0005869">
    <property type="term" value="C:dynactin complex"/>
    <property type="evidence" value="ECO:0007669"/>
    <property type="project" value="InterPro"/>
</dbReference>
<protein>
    <submittedName>
        <fullName evidence="4">Dynamitin</fullName>
    </submittedName>
</protein>
<name>A0A8J6ARF0_9EUKA</name>
<dbReference type="GO" id="GO:0005737">
    <property type="term" value="C:cytoplasm"/>
    <property type="evidence" value="ECO:0007669"/>
    <property type="project" value="UniProtKB-SubCell"/>
</dbReference>
<dbReference type="AlphaFoldDB" id="A0A8J6ARF0"/>
<proteinExistence type="predicted"/>
<dbReference type="EMBL" id="JAHDYR010000069">
    <property type="protein sequence ID" value="KAG9389520.1"/>
    <property type="molecule type" value="Genomic_DNA"/>
</dbReference>
<dbReference type="InterPro" id="IPR028133">
    <property type="entry name" value="Dynamitin"/>
</dbReference>
<evidence type="ECO:0000256" key="2">
    <source>
        <dbReference type="ARBA" id="ARBA00022490"/>
    </source>
</evidence>
<evidence type="ECO:0000313" key="4">
    <source>
        <dbReference type="EMBL" id="KAG9389520.1"/>
    </source>
</evidence>
<evidence type="ECO:0000256" key="1">
    <source>
        <dbReference type="ARBA" id="ARBA00004496"/>
    </source>
</evidence>
<keyword evidence="3" id="KW-0175">Coiled coil</keyword>
<evidence type="ECO:0000313" key="5">
    <source>
        <dbReference type="Proteomes" id="UP000717585"/>
    </source>
</evidence>
<reference evidence="4" key="1">
    <citation type="submission" date="2021-05" db="EMBL/GenBank/DDBJ databases">
        <title>A free-living protist that lacks canonical eukaryotic 1 DNA replication and segregation systems.</title>
        <authorList>
            <person name="Salas-Leiva D.E."/>
            <person name="Tromer E.C."/>
            <person name="Curtis B.A."/>
            <person name="Jerlstrom-Hultqvist J."/>
            <person name="Kolisko M."/>
            <person name="Yi Z."/>
            <person name="Salas-Leiva J.S."/>
            <person name="Gallot-Lavallee L."/>
            <person name="Kops G.J.P.L."/>
            <person name="Archibald J.M."/>
            <person name="Simpson A.G.B."/>
            <person name="Roger A.J."/>
        </authorList>
    </citation>
    <scope>NUCLEOTIDE SEQUENCE</scope>
    <source>
        <strain evidence="4">BICM</strain>
    </source>
</reference>
<dbReference type="Proteomes" id="UP000717585">
    <property type="component" value="Unassembled WGS sequence"/>
</dbReference>
<organism evidence="4 5">
    <name type="scientific">Carpediemonas membranifera</name>
    <dbReference type="NCBI Taxonomy" id="201153"/>
    <lineage>
        <taxon>Eukaryota</taxon>
        <taxon>Metamonada</taxon>
        <taxon>Carpediemonas-like organisms</taxon>
        <taxon>Carpediemonas</taxon>
    </lineage>
</organism>
<comment type="subcellular location">
    <subcellularLocation>
        <location evidence="1">Cytoplasm</location>
    </subcellularLocation>
</comment>
<keyword evidence="5" id="KW-1185">Reference proteome</keyword>
<dbReference type="PANTHER" id="PTHR15346">
    <property type="entry name" value="DYNACTIN SUBUNIT"/>
    <property type="match status" value="1"/>
</dbReference>
<gene>
    <name evidence="4" type="ORF">J8273_8813</name>
</gene>
<sequence length="284" mass="30948">MNKGQTLTIKPRAAPVAPNDMNALNIDSRIDRRATATVRAFEMLQQAQFGERLGRMKEKSENSLDSLQERYARLLRDADALERDIKASTHGATAGKALESMRAGILQSREKPLIALREALGSSSVPAAGTTPTLDPVPAASEMATTLRKAESRVAAIEKEMGGASVDVPLRQAVDDLKADVRILSTTEAGLTSLSRALAGITAQARKLRDVIGPDGDMTHIVDRLVEWDRALPSLGWVLDRMETLEQVHQSAVTVGAAVGELEEGQRRMVEMLEQNRRMIESME</sequence>